<dbReference type="GO" id="GO:0005777">
    <property type="term" value="C:peroxisome"/>
    <property type="evidence" value="ECO:0007669"/>
    <property type="project" value="UniProtKB-SubCell"/>
</dbReference>
<dbReference type="InterPro" id="IPR029320">
    <property type="entry name" value="Acyl-CoA_ox_N"/>
</dbReference>
<dbReference type="InterPro" id="IPR002655">
    <property type="entry name" value="Acyl-CoA_oxidase_C"/>
</dbReference>
<dbReference type="Pfam" id="PF01756">
    <property type="entry name" value="ACOX"/>
    <property type="match status" value="1"/>
</dbReference>
<comment type="pathway">
    <text evidence="4">Lipid metabolism; peroxisomal fatty acid beta-oxidation.</text>
</comment>
<organism evidence="19 20">
    <name type="scientific">Smittium angustum</name>
    <dbReference type="NCBI Taxonomy" id="133377"/>
    <lineage>
        <taxon>Eukaryota</taxon>
        <taxon>Fungi</taxon>
        <taxon>Fungi incertae sedis</taxon>
        <taxon>Zoopagomycota</taxon>
        <taxon>Kickxellomycotina</taxon>
        <taxon>Harpellomycetes</taxon>
        <taxon>Harpellales</taxon>
        <taxon>Legeriomycetaceae</taxon>
        <taxon>Smittium</taxon>
    </lineage>
</organism>
<evidence type="ECO:0000256" key="13">
    <source>
        <dbReference type="PIRSR" id="PIRSR000168-1"/>
    </source>
</evidence>
<dbReference type="InterPro" id="IPR037069">
    <property type="entry name" value="AcylCoA_DH/ox_N_sf"/>
</dbReference>
<dbReference type="Proteomes" id="UP000245591">
    <property type="component" value="Unassembled WGS sequence"/>
</dbReference>
<evidence type="ECO:0000259" key="16">
    <source>
        <dbReference type="Pfam" id="PF02770"/>
    </source>
</evidence>
<dbReference type="Pfam" id="PF14749">
    <property type="entry name" value="Acyl-CoA_ox_N"/>
    <property type="match status" value="1"/>
</dbReference>
<evidence type="ECO:0000256" key="11">
    <source>
        <dbReference type="ARBA" id="ARBA00023140"/>
    </source>
</evidence>
<keyword evidence="11" id="KW-0576">Peroxisome</keyword>
<evidence type="ECO:0000256" key="2">
    <source>
        <dbReference type="ARBA" id="ARBA00001974"/>
    </source>
</evidence>
<dbReference type="SUPFAM" id="SSF47203">
    <property type="entry name" value="Acyl-CoA dehydrogenase C-terminal domain-like"/>
    <property type="match status" value="2"/>
</dbReference>
<accession>A0A2U1JB57</accession>
<feature type="domain" description="Acyl-CoA oxidase C-alpha1" evidence="18">
    <location>
        <begin position="282"/>
        <end position="442"/>
    </location>
</feature>
<evidence type="ECO:0000256" key="14">
    <source>
        <dbReference type="PIRSR" id="PIRSR000168-2"/>
    </source>
</evidence>
<comment type="catalytic activity">
    <reaction evidence="1">
        <text>a 2,3-saturated acyl-CoA + O2 = a (2E)-enoyl-CoA + H2O2</text>
        <dbReference type="Rhea" id="RHEA:38959"/>
        <dbReference type="ChEBI" id="CHEBI:15379"/>
        <dbReference type="ChEBI" id="CHEBI:16240"/>
        <dbReference type="ChEBI" id="CHEBI:58856"/>
        <dbReference type="ChEBI" id="CHEBI:65111"/>
        <dbReference type="EC" id="1.3.3.6"/>
    </reaction>
</comment>
<dbReference type="Gene3D" id="1.20.140.10">
    <property type="entry name" value="Butyryl-CoA Dehydrogenase, subunit A, domain 3"/>
    <property type="match status" value="2"/>
</dbReference>
<evidence type="ECO:0000256" key="9">
    <source>
        <dbReference type="ARBA" id="ARBA00023002"/>
    </source>
</evidence>
<comment type="similarity">
    <text evidence="5 12">Belongs to the acyl-CoA oxidase family.</text>
</comment>
<evidence type="ECO:0000256" key="7">
    <source>
        <dbReference type="ARBA" id="ARBA00022827"/>
    </source>
</evidence>
<evidence type="ECO:0000259" key="15">
    <source>
        <dbReference type="Pfam" id="PF01756"/>
    </source>
</evidence>
<evidence type="ECO:0000256" key="3">
    <source>
        <dbReference type="ARBA" id="ARBA00004275"/>
    </source>
</evidence>
<feature type="domain" description="Acyl-CoA oxidase C-terminal" evidence="15">
    <location>
        <begin position="494"/>
        <end position="670"/>
    </location>
</feature>
<keyword evidence="8" id="KW-0276">Fatty acid metabolism</keyword>
<evidence type="ECO:0000256" key="1">
    <source>
        <dbReference type="ARBA" id="ARBA00001201"/>
    </source>
</evidence>
<keyword evidence="20" id="KW-1185">Reference proteome</keyword>
<dbReference type="Pfam" id="PF02770">
    <property type="entry name" value="Acyl-CoA_dh_M"/>
    <property type="match status" value="1"/>
</dbReference>
<dbReference type="FunFam" id="1.20.140.10:FF:000015">
    <property type="entry name" value="Acyl-coenzyme A oxidase"/>
    <property type="match status" value="1"/>
</dbReference>
<dbReference type="UniPathway" id="UPA00661"/>
<dbReference type="FunFam" id="2.40.110.10:FF:000003">
    <property type="entry name" value="Acyl-coenzyme A oxidase"/>
    <property type="match status" value="1"/>
</dbReference>
<feature type="binding site" evidence="14">
    <location>
        <position position="183"/>
    </location>
    <ligand>
        <name>FAD</name>
        <dbReference type="ChEBI" id="CHEBI:57692"/>
    </ligand>
</feature>
<dbReference type="Gene3D" id="2.40.110.10">
    <property type="entry name" value="Butyryl-CoA Dehydrogenase, subunit A, domain 2"/>
    <property type="match status" value="1"/>
</dbReference>
<dbReference type="SUPFAM" id="SSF56645">
    <property type="entry name" value="Acyl-CoA dehydrogenase NM domain-like"/>
    <property type="match status" value="1"/>
</dbReference>
<evidence type="ECO:0000256" key="8">
    <source>
        <dbReference type="ARBA" id="ARBA00022832"/>
    </source>
</evidence>
<reference evidence="19 20" key="1">
    <citation type="journal article" date="2018" name="MBio">
        <title>Comparative Genomics Reveals the Core Gene Toolbox for the Fungus-Insect Symbiosis.</title>
        <authorList>
            <person name="Wang Y."/>
            <person name="Stata M."/>
            <person name="Wang W."/>
            <person name="Stajich J.E."/>
            <person name="White M.M."/>
            <person name="Moncalvo J.M."/>
        </authorList>
    </citation>
    <scope>NUCLEOTIDE SEQUENCE [LARGE SCALE GENOMIC DNA]</scope>
    <source>
        <strain evidence="19 20">AUS-126-30</strain>
    </source>
</reference>
<feature type="domain" description="Acyl-CoA oxidase/dehydrogenase middle" evidence="16">
    <location>
        <begin position="140"/>
        <end position="250"/>
    </location>
</feature>
<dbReference type="InterPro" id="IPR036250">
    <property type="entry name" value="AcylCo_DH-like_C"/>
</dbReference>
<evidence type="ECO:0000313" key="20">
    <source>
        <dbReference type="Proteomes" id="UP000245591"/>
    </source>
</evidence>
<keyword evidence="6 12" id="KW-0285">Flavoprotein</keyword>
<dbReference type="InterPro" id="IPR055060">
    <property type="entry name" value="ACOX_C_alpha1"/>
</dbReference>
<feature type="active site" description="Proton acceptor" evidence="13">
    <location>
        <position position="427"/>
    </location>
</feature>
<evidence type="ECO:0000259" key="18">
    <source>
        <dbReference type="Pfam" id="PF22924"/>
    </source>
</evidence>
<dbReference type="PANTHER" id="PTHR10909:SF250">
    <property type="entry name" value="PEROXISOMAL ACYL-COENZYME A OXIDASE 1"/>
    <property type="match status" value="1"/>
</dbReference>
<comment type="caution">
    <text evidence="19">The sequence shown here is derived from an EMBL/GenBank/DDBJ whole genome shotgun (WGS) entry which is preliminary data.</text>
</comment>
<feature type="domain" description="Acyl-coenzyme A oxidase N-terminal" evidence="17">
    <location>
        <begin position="25"/>
        <end position="136"/>
    </location>
</feature>
<dbReference type="PANTHER" id="PTHR10909">
    <property type="entry name" value="ELECTRON TRANSPORT OXIDOREDUCTASE"/>
    <property type="match status" value="1"/>
</dbReference>
<dbReference type="InterPro" id="IPR012258">
    <property type="entry name" value="Acyl-CoA_oxidase"/>
</dbReference>
<sequence>MTLNVKTPHSSETLENERTKATFSIEEMDRFINGDEFVALREKLLAIMRSEPDIFDQKSNYFMARTEKMEKALKQEKRAIELFREGRLKFEEIPMLFNMLDWHSPYHFARGIPGAIEVQGTKEQAEVFAKPVRNLRALGCYAQTEMGHGSNVQGIETTATFIEETDEFEINSPTLTSTKWWIGSLGVVANFAFVMAQLIIKGKRLGAFPIIVPIRSTEDHQPLPGITVGDIGPKMGFPTMDNGFLRFDKVRVPRFNLLQRFINVSRNGTVTVPSDVNPKIVYSALVSARAHLINDMGIQLAKGVTVATRYTAIRRQFGEPGKFESPVLDYDIVQYRLIPLIAKAYATIGMNHEFDRKYKLTMEDVKRDDFTTLQEMHAITCSLKKWTSDTTVYGIDTCRHLCGGHGYSIFSGLNEFFSSTYQNIIWEGDNFVLAKQTASYLVKSAFAISRKEKADSNDSINIVRKFMNIDPRIALEKLYSWSEMSAEQIANNESVLLDMLGIRLWHLVHKLVVKVYRDGQKWDESSVASQGIATAHSEYIVCLYFGRHINQLPQNSNLRPILLQLLRVTAISGLLRNTGDLFMLPKKAKITENLITGLETEYMKAIKSVRGQAVPLVDALRIPDEKLNSSLGKYDGNVYEDYMKRALDEPLNRKGSGEEIRKRFYKNYIERTLKDGLDQKSSKL</sequence>
<dbReference type="GO" id="GO:0005504">
    <property type="term" value="F:fatty acid binding"/>
    <property type="evidence" value="ECO:0007669"/>
    <property type="project" value="TreeGrafter"/>
</dbReference>
<evidence type="ECO:0000259" key="17">
    <source>
        <dbReference type="Pfam" id="PF14749"/>
    </source>
</evidence>
<comment type="cofactor">
    <cofactor evidence="2">
        <name>FAD</name>
        <dbReference type="ChEBI" id="CHEBI:57692"/>
    </cofactor>
</comment>
<evidence type="ECO:0000256" key="12">
    <source>
        <dbReference type="PIRNR" id="PIRNR000168"/>
    </source>
</evidence>
<comment type="subcellular location">
    <subcellularLocation>
        <location evidence="3">Peroxisome</location>
    </subcellularLocation>
</comment>
<dbReference type="Gene3D" id="1.10.540.10">
    <property type="entry name" value="Acyl-CoA dehydrogenase/oxidase, N-terminal domain"/>
    <property type="match status" value="1"/>
</dbReference>
<keyword evidence="7 12" id="KW-0274">FAD</keyword>
<dbReference type="InterPro" id="IPR046373">
    <property type="entry name" value="Acyl-CoA_Oxase/DH_mid-dom_sf"/>
</dbReference>
<evidence type="ECO:0000313" key="19">
    <source>
        <dbReference type="EMBL" id="PWA02326.1"/>
    </source>
</evidence>
<dbReference type="InterPro" id="IPR006091">
    <property type="entry name" value="Acyl-CoA_Oxase/DH_mid-dom"/>
</dbReference>
<dbReference type="GO" id="GO:0055088">
    <property type="term" value="P:lipid homeostasis"/>
    <property type="evidence" value="ECO:0007669"/>
    <property type="project" value="TreeGrafter"/>
</dbReference>
<dbReference type="EMBL" id="MBFU01000085">
    <property type="protein sequence ID" value="PWA02326.1"/>
    <property type="molecule type" value="Genomic_DNA"/>
</dbReference>
<dbReference type="InterPro" id="IPR009100">
    <property type="entry name" value="AcylCoA_DH/oxidase_NM_dom_sf"/>
</dbReference>
<feature type="binding site" evidence="14">
    <location>
        <position position="144"/>
    </location>
    <ligand>
        <name>FAD</name>
        <dbReference type="ChEBI" id="CHEBI:57692"/>
    </ligand>
</feature>
<dbReference type="GO" id="GO:0033540">
    <property type="term" value="P:fatty acid beta-oxidation using acyl-CoA oxidase"/>
    <property type="evidence" value="ECO:0007669"/>
    <property type="project" value="UniProtKB-UniPathway"/>
</dbReference>
<keyword evidence="9" id="KW-0560">Oxidoreductase</keyword>
<proteinExistence type="inferred from homology"/>
<evidence type="ECO:0000256" key="6">
    <source>
        <dbReference type="ARBA" id="ARBA00022630"/>
    </source>
</evidence>
<dbReference type="GO" id="GO:0003997">
    <property type="term" value="F:acyl-CoA oxidase activity"/>
    <property type="evidence" value="ECO:0007669"/>
    <property type="project" value="UniProtKB-EC"/>
</dbReference>
<protein>
    <recommendedName>
        <fullName evidence="12">Acyl-coenzyme A oxidase</fullName>
    </recommendedName>
</protein>
<keyword evidence="10" id="KW-0443">Lipid metabolism</keyword>
<dbReference type="GO" id="GO:0071949">
    <property type="term" value="F:FAD binding"/>
    <property type="evidence" value="ECO:0007669"/>
    <property type="project" value="InterPro"/>
</dbReference>
<dbReference type="PIRSF" id="PIRSF000168">
    <property type="entry name" value="Acyl-CoA_oxidase"/>
    <property type="match status" value="1"/>
</dbReference>
<evidence type="ECO:0000256" key="5">
    <source>
        <dbReference type="ARBA" id="ARBA00006288"/>
    </source>
</evidence>
<dbReference type="AlphaFoldDB" id="A0A2U1JB57"/>
<evidence type="ECO:0000256" key="4">
    <source>
        <dbReference type="ARBA" id="ARBA00004846"/>
    </source>
</evidence>
<name>A0A2U1JB57_SMIAN</name>
<evidence type="ECO:0000256" key="10">
    <source>
        <dbReference type="ARBA" id="ARBA00023098"/>
    </source>
</evidence>
<dbReference type="Pfam" id="PF22924">
    <property type="entry name" value="ACOX_C_alpha1"/>
    <property type="match status" value="1"/>
</dbReference>
<gene>
    <name evidence="19" type="ORF">BB558_001536</name>
</gene>